<dbReference type="Pfam" id="PF13180">
    <property type="entry name" value="PDZ_2"/>
    <property type="match status" value="1"/>
</dbReference>
<dbReference type="SUPFAM" id="SSF50156">
    <property type="entry name" value="PDZ domain-like"/>
    <property type="match status" value="1"/>
</dbReference>
<keyword evidence="2" id="KW-0645">Protease</keyword>
<name>G9X389_9FIRM</name>
<reference evidence="6 7" key="1">
    <citation type="submission" date="2011-08" db="EMBL/GenBank/DDBJ databases">
        <title>The Genome Sequence of Eubacteriaceae bacterium ACC19a.</title>
        <authorList>
            <consortium name="The Broad Institute Genome Sequencing Platform"/>
            <person name="Earl A."/>
            <person name="Ward D."/>
            <person name="Feldgarden M."/>
            <person name="Gevers D."/>
            <person name="Sizova M."/>
            <person name="Hazen A."/>
            <person name="Epstein S."/>
            <person name="Young S.K."/>
            <person name="Zeng Q."/>
            <person name="Gargeya S."/>
            <person name="Fitzgerald M."/>
            <person name="Haas B."/>
            <person name="Abouelleil A."/>
            <person name="Alvarado L."/>
            <person name="Arachchi H.M."/>
            <person name="Berlin A."/>
            <person name="Brown A."/>
            <person name="Chapman S.B."/>
            <person name="Chen Z."/>
            <person name="Dunbar C."/>
            <person name="Freedman E."/>
            <person name="Gearin G."/>
            <person name="Gellesch M."/>
            <person name="Goldberg J."/>
            <person name="Griggs A."/>
            <person name="Gujja S."/>
            <person name="Heiman D."/>
            <person name="Howarth C."/>
            <person name="Larson L."/>
            <person name="Lui A."/>
            <person name="MacDonald P.J.P."/>
            <person name="Montmayeur A."/>
            <person name="Murphy C."/>
            <person name="Neiman D."/>
            <person name="Pearson M."/>
            <person name="Priest M."/>
            <person name="Roberts A."/>
            <person name="Saif S."/>
            <person name="Shea T."/>
            <person name="Shenoy N."/>
            <person name="Sisk P."/>
            <person name="Stolte C."/>
            <person name="Sykes S."/>
            <person name="Wortman J."/>
            <person name="Nusbaum C."/>
            <person name="Birren B."/>
        </authorList>
    </citation>
    <scope>NUCLEOTIDE SEQUENCE [LARGE SCALE GENOMIC DNA]</scope>
    <source>
        <strain evidence="6 7">ACC19a</strain>
    </source>
</reference>
<evidence type="ECO:0000256" key="2">
    <source>
        <dbReference type="ARBA" id="ARBA00022670"/>
    </source>
</evidence>
<dbReference type="SUPFAM" id="SSF50494">
    <property type="entry name" value="Trypsin-like serine proteases"/>
    <property type="match status" value="1"/>
</dbReference>
<dbReference type="Gene3D" id="2.30.42.10">
    <property type="match status" value="1"/>
</dbReference>
<evidence type="ECO:0000313" key="7">
    <source>
        <dbReference type="Proteomes" id="UP000006437"/>
    </source>
</evidence>
<dbReference type="InterPro" id="IPR001940">
    <property type="entry name" value="Peptidase_S1C"/>
</dbReference>
<keyword evidence="4" id="KW-1133">Transmembrane helix</keyword>
<dbReference type="AlphaFoldDB" id="G9X389"/>
<dbReference type="PANTHER" id="PTHR22939:SF129">
    <property type="entry name" value="SERINE PROTEASE HTRA2, MITOCHONDRIAL"/>
    <property type="match status" value="1"/>
</dbReference>
<dbReference type="PANTHER" id="PTHR22939">
    <property type="entry name" value="SERINE PROTEASE FAMILY S1C HTRA-RELATED"/>
    <property type="match status" value="1"/>
</dbReference>
<feature type="transmembrane region" description="Helical" evidence="4">
    <location>
        <begin position="7"/>
        <end position="27"/>
    </location>
</feature>
<dbReference type="PROSITE" id="PS50106">
    <property type="entry name" value="PDZ"/>
    <property type="match status" value="1"/>
</dbReference>
<comment type="caution">
    <text evidence="6">The sequence shown here is derived from an EMBL/GenBank/DDBJ whole genome shotgun (WGS) entry which is preliminary data.</text>
</comment>
<evidence type="ECO:0000259" key="5">
    <source>
        <dbReference type="PROSITE" id="PS50106"/>
    </source>
</evidence>
<dbReference type="RefSeq" id="WP_009525081.1">
    <property type="nucleotide sequence ID" value="NZ_JBQMYZ010000016.1"/>
</dbReference>
<keyword evidence="4" id="KW-0812">Transmembrane</keyword>
<proteinExistence type="inferred from homology"/>
<protein>
    <recommendedName>
        <fullName evidence="5">PDZ domain-containing protein</fullName>
    </recommendedName>
</protein>
<dbReference type="InterPro" id="IPR001478">
    <property type="entry name" value="PDZ"/>
</dbReference>
<feature type="domain" description="PDZ" evidence="5">
    <location>
        <begin position="272"/>
        <end position="350"/>
    </location>
</feature>
<dbReference type="SMART" id="SM00228">
    <property type="entry name" value="PDZ"/>
    <property type="match status" value="1"/>
</dbReference>
<evidence type="ECO:0000313" key="6">
    <source>
        <dbReference type="EMBL" id="EHL10631.1"/>
    </source>
</evidence>
<accession>G9X389</accession>
<comment type="similarity">
    <text evidence="1">Belongs to the peptidase S1C family.</text>
</comment>
<evidence type="ECO:0000256" key="4">
    <source>
        <dbReference type="SAM" id="Phobius"/>
    </source>
</evidence>
<organism evidence="6 7">
    <name type="scientific">Peptoanaerobacter stomatis</name>
    <dbReference type="NCBI Taxonomy" id="796937"/>
    <lineage>
        <taxon>Bacteria</taxon>
        <taxon>Bacillati</taxon>
        <taxon>Bacillota</taxon>
        <taxon>Clostridia</taxon>
        <taxon>Peptostreptococcales</taxon>
        <taxon>Filifactoraceae</taxon>
        <taxon>Peptoanaerobacter</taxon>
    </lineage>
</organism>
<sequence>MRNRLGNFFSGLLGVVIGCVVTFVAIVPQANRVMTTNTSNNAINEIAVEKTNADISKYDFTNLYKNVAKSAMPSVVGITTVFLDDSSQDSYFDFYFGNGATSRVREGLGTGVIVDSSGYILTNSHVVEDGQAEKVNVLFNDGTTKEAEVKWYDTSLDLAIIKVEGENYPVAKLGNSDNVEVGDIAIAIGNPLGLQFERTMTQGIISGIDRTVSVSDSTSMSNLLQTDASINQGNSGGPLLNANGEVIGINTIKATGGEGLGFSIPINTAKVFVDIIKENGEIKDKPILGVKAITLSQIKNSAKLETQTKDGVYVHSIYDNSPAQKAGLKKGDIIIKLNDDTIKNMSDLQASLYKYGQDLNKPVTITIERNKKEMVLKTALMTEDEITNIKKKQSSPLNSLFGN</sequence>
<keyword evidence="3" id="KW-0378">Hydrolase</keyword>
<dbReference type="Proteomes" id="UP000006437">
    <property type="component" value="Unassembled WGS sequence"/>
</dbReference>
<gene>
    <name evidence="6" type="ORF">HMPREF9629_00846</name>
</gene>
<dbReference type="EMBL" id="AFZE01000057">
    <property type="protein sequence ID" value="EHL10631.1"/>
    <property type="molecule type" value="Genomic_DNA"/>
</dbReference>
<dbReference type="GO" id="GO:0004252">
    <property type="term" value="F:serine-type endopeptidase activity"/>
    <property type="evidence" value="ECO:0007669"/>
    <property type="project" value="InterPro"/>
</dbReference>
<dbReference type="HOGENOM" id="CLU_020120_0_0_9"/>
<evidence type="ECO:0000256" key="3">
    <source>
        <dbReference type="ARBA" id="ARBA00022801"/>
    </source>
</evidence>
<dbReference type="InterPro" id="IPR036034">
    <property type="entry name" value="PDZ_sf"/>
</dbReference>
<dbReference type="InterPro" id="IPR009003">
    <property type="entry name" value="Peptidase_S1_PA"/>
</dbReference>
<dbReference type="Pfam" id="PF13365">
    <property type="entry name" value="Trypsin_2"/>
    <property type="match status" value="1"/>
</dbReference>
<dbReference type="PROSITE" id="PS51257">
    <property type="entry name" value="PROKAR_LIPOPROTEIN"/>
    <property type="match status" value="1"/>
</dbReference>
<dbReference type="Gene3D" id="2.40.10.120">
    <property type="match status" value="1"/>
</dbReference>
<dbReference type="PRINTS" id="PR00834">
    <property type="entry name" value="PROTEASES2C"/>
</dbReference>
<keyword evidence="4" id="KW-0472">Membrane</keyword>
<dbReference type="GO" id="GO:0006508">
    <property type="term" value="P:proteolysis"/>
    <property type="evidence" value="ECO:0007669"/>
    <property type="project" value="UniProtKB-KW"/>
</dbReference>
<evidence type="ECO:0000256" key="1">
    <source>
        <dbReference type="ARBA" id="ARBA00010541"/>
    </source>
</evidence>
<dbReference type="BioCyc" id="EBAC796937-HMP:GMGH-848-MONOMER"/>